<feature type="compositionally biased region" description="Gly residues" evidence="1">
    <location>
        <begin position="137"/>
        <end position="147"/>
    </location>
</feature>
<protein>
    <submittedName>
        <fullName evidence="2">Uncharacterized protein</fullName>
    </submittedName>
</protein>
<dbReference type="GeneID" id="77803979"/>
<accession>A0ABY7D1N5</accession>
<name>A0ABY7D1N5_9BASI</name>
<feature type="compositionally biased region" description="Basic and acidic residues" evidence="1">
    <location>
        <begin position="158"/>
        <end position="167"/>
    </location>
</feature>
<keyword evidence="3" id="KW-1185">Reference proteome</keyword>
<reference evidence="2" key="1">
    <citation type="submission" date="2022-10" db="EMBL/GenBank/DDBJ databases">
        <title>Puccinia triticina Genome sequencing and assembly.</title>
        <authorList>
            <person name="Li C."/>
        </authorList>
    </citation>
    <scope>NUCLEOTIDE SEQUENCE</scope>
    <source>
        <strain evidence="2">Pt15</strain>
    </source>
</reference>
<feature type="compositionally biased region" description="Low complexity" evidence="1">
    <location>
        <begin position="85"/>
        <end position="96"/>
    </location>
</feature>
<sequence length="260" mass="26898">MAVRSSQVVSCRFSSLHLLYSSNEQRTTSVAEAYPRPPEAPCMRSEGATPEIETLKGSHWLGVARAQWMSPVLANDTRQAEARFSAAGGPDGSAGAQRALSVNWPPPPPPEIGRADDERATDGSPGEVVEGEDLGEDGAGGETGEGAGLEAEQVVEGAQKEGDDGRGPRGANTSTGGDTVLSLARSMDEGGVDDMGEEDGGVGGRKSLEGQLRVLPSPETPLGLHIRQHFSGTPSSVKLSGSTGPRVGPLEVLYTRSPGT</sequence>
<organism evidence="2 3">
    <name type="scientific">Puccinia triticina</name>
    <dbReference type="NCBI Taxonomy" id="208348"/>
    <lineage>
        <taxon>Eukaryota</taxon>
        <taxon>Fungi</taxon>
        <taxon>Dikarya</taxon>
        <taxon>Basidiomycota</taxon>
        <taxon>Pucciniomycotina</taxon>
        <taxon>Pucciniomycetes</taxon>
        <taxon>Pucciniales</taxon>
        <taxon>Pucciniaceae</taxon>
        <taxon>Puccinia</taxon>
    </lineage>
</organism>
<evidence type="ECO:0000313" key="2">
    <source>
        <dbReference type="EMBL" id="WAQ91491.1"/>
    </source>
</evidence>
<proteinExistence type="predicted"/>
<dbReference type="EMBL" id="CP110434">
    <property type="protein sequence ID" value="WAQ91491.1"/>
    <property type="molecule type" value="Genomic_DNA"/>
</dbReference>
<feature type="compositionally biased region" description="Polar residues" evidence="1">
    <location>
        <begin position="230"/>
        <end position="243"/>
    </location>
</feature>
<evidence type="ECO:0000313" key="3">
    <source>
        <dbReference type="Proteomes" id="UP001164743"/>
    </source>
</evidence>
<feature type="region of interest" description="Disordered" evidence="1">
    <location>
        <begin position="85"/>
        <end position="260"/>
    </location>
</feature>
<dbReference type="RefSeq" id="XP_053027046.1">
    <property type="nucleotide sequence ID" value="XM_053163084.1"/>
</dbReference>
<gene>
    <name evidence="2" type="ORF">PtA15_14A375</name>
</gene>
<evidence type="ECO:0000256" key="1">
    <source>
        <dbReference type="SAM" id="MobiDB-lite"/>
    </source>
</evidence>
<dbReference type="Proteomes" id="UP001164743">
    <property type="component" value="Chromosome 14A"/>
</dbReference>
<feature type="compositionally biased region" description="Acidic residues" evidence="1">
    <location>
        <begin position="190"/>
        <end position="200"/>
    </location>
</feature>